<gene>
    <name evidence="1" type="ORF">HCN50_19590</name>
</gene>
<comment type="caution">
    <text evidence="1">The sequence shown here is derived from an EMBL/GenBank/DDBJ whole genome shotgun (WGS) entry which is preliminary data.</text>
</comment>
<dbReference type="Gene3D" id="1.10.10.10">
    <property type="entry name" value="Winged helix-like DNA-binding domain superfamily/Winged helix DNA-binding domain"/>
    <property type="match status" value="1"/>
</dbReference>
<keyword evidence="2" id="KW-1185">Reference proteome</keyword>
<reference evidence="1 2" key="1">
    <citation type="submission" date="2020-03" db="EMBL/GenBank/DDBJ databases">
        <title>Bradyrhizobium diversity isolated from nodules of Muelleranthus trifoliolatus.</title>
        <authorList>
            <person name="Klepa M."/>
            <person name="Helene L."/>
            <person name="Hungria M."/>
        </authorList>
    </citation>
    <scope>NUCLEOTIDE SEQUENCE [LARGE SCALE GENOMIC DNA]</scope>
    <source>
        <strain evidence="1 2">WSM 1744</strain>
    </source>
</reference>
<evidence type="ECO:0000313" key="2">
    <source>
        <dbReference type="Proteomes" id="UP000528734"/>
    </source>
</evidence>
<dbReference type="RefSeq" id="WP_171711274.1">
    <property type="nucleotide sequence ID" value="NZ_JAAVLW010000005.1"/>
</dbReference>
<organism evidence="1 2">
    <name type="scientific">Bradyrhizobium archetypum</name>
    <dbReference type="NCBI Taxonomy" id="2721160"/>
    <lineage>
        <taxon>Bacteria</taxon>
        <taxon>Pseudomonadati</taxon>
        <taxon>Pseudomonadota</taxon>
        <taxon>Alphaproteobacteria</taxon>
        <taxon>Hyphomicrobiales</taxon>
        <taxon>Nitrobacteraceae</taxon>
        <taxon>Bradyrhizobium</taxon>
    </lineage>
</organism>
<name>A0A7Y4H728_9BRAD</name>
<dbReference type="AlphaFoldDB" id="A0A7Y4H728"/>
<accession>A0A7Y4H728</accession>
<proteinExistence type="predicted"/>
<sequence>MTYAFPSVANMSAQSYLRQRGITDVSAEGLAKFSSRVRSLDAGLTDRAAMVLYLAAKCPGMTVRETEVALAAKTAVVWAVLRGIAIKQVLIEITAGEAETWQKRVQLSPEGEKLVAAAEEASS</sequence>
<dbReference type="InterPro" id="IPR036388">
    <property type="entry name" value="WH-like_DNA-bd_sf"/>
</dbReference>
<protein>
    <submittedName>
        <fullName evidence="1">Uncharacterized protein</fullName>
    </submittedName>
</protein>
<dbReference type="EMBL" id="JAAVLW010000005">
    <property type="protein sequence ID" value="NOJ48427.1"/>
    <property type="molecule type" value="Genomic_DNA"/>
</dbReference>
<dbReference type="Proteomes" id="UP000528734">
    <property type="component" value="Unassembled WGS sequence"/>
</dbReference>
<evidence type="ECO:0000313" key="1">
    <source>
        <dbReference type="EMBL" id="NOJ48427.1"/>
    </source>
</evidence>